<sequence>MIFDELNRLRHSVLRVASGGCWCALRMWVMPAPILGHGNLPHKGANCMPVPCDGFYAPNSRIPGGIWGKSVNRRTAMLRFCEAMNHFGA</sequence>
<reference evidence="1 2" key="1">
    <citation type="journal article" date="2015" name="Mol. Plant Microbe Interact.">
        <title>Comparative Genomic Analysis of Pseudomonas chlororaphis PCL1606 Reveals New Insight into Antifungal Compounds Involved in Biocontrol.</title>
        <authorList>
            <person name="Calderon C.E."/>
            <person name="Ramos C."/>
            <person name="de Vicente A."/>
            <person name="Cazorla F.M."/>
        </authorList>
    </citation>
    <scope>NUCLEOTIDE SEQUENCE [LARGE SCALE GENOMIC DNA]</scope>
    <source>
        <strain evidence="1 2">PCL1606</strain>
    </source>
</reference>
<dbReference type="KEGG" id="pcz:PCL1606_57000"/>
<organism evidence="1 2">
    <name type="scientific">Pseudomonas chlororaphis</name>
    <dbReference type="NCBI Taxonomy" id="587753"/>
    <lineage>
        <taxon>Bacteria</taxon>
        <taxon>Pseudomonadati</taxon>
        <taxon>Pseudomonadota</taxon>
        <taxon>Gammaproteobacteria</taxon>
        <taxon>Pseudomonadales</taxon>
        <taxon>Pseudomonadaceae</taxon>
        <taxon>Pseudomonas</taxon>
    </lineage>
</organism>
<protein>
    <submittedName>
        <fullName evidence="1">Uncharacterized protein</fullName>
    </submittedName>
</protein>
<proteinExistence type="predicted"/>
<evidence type="ECO:0000313" key="2">
    <source>
        <dbReference type="Proteomes" id="UP000032748"/>
    </source>
</evidence>
<evidence type="ECO:0000313" key="1">
    <source>
        <dbReference type="EMBL" id="AKA27144.1"/>
    </source>
</evidence>
<name>A0A0D5Y814_9PSED</name>
<dbReference type="EMBL" id="CP011110">
    <property type="protein sequence ID" value="AKA27144.1"/>
    <property type="molecule type" value="Genomic_DNA"/>
</dbReference>
<dbReference type="Proteomes" id="UP000032748">
    <property type="component" value="Chromosome"/>
</dbReference>
<dbReference type="AlphaFoldDB" id="A0A0D5Y814"/>
<gene>
    <name evidence="1" type="ORF">PCL1606_57000</name>
</gene>
<accession>A0A0D5Y814</accession>